<comment type="caution">
    <text evidence="6">The sequence shown here is derived from an EMBL/GenBank/DDBJ whole genome shotgun (WGS) entry which is preliminary data.</text>
</comment>
<sequence length="308" mass="33926">MPNCSPDDMLLFAKAAQLRSISAAARMLDKPKSTVSRAIMRLENALGARLMDRSSRNVALTDAGRVFLQHCHRVSQEVTAGVAAVGELQGNVRGRLRVAVPTTFGLALLSSLVAPFLLTYRDLTLELRLTDRSQEQIEERFDVTVRAGPLPPSSLIARELGTNRYGVYASPAYLAAHPPILEPQDLAIHRVVDSFSGAEAGWWGFRNKEGDTRVQVQPRADINDALMRREAAVQGVGPAIVPTWIATEAVRAGRLRPVLPDWVSTRTLTIFALWSGREHMPPRLRVFIDYLVDAVPRQFANDPPLPPA</sequence>
<dbReference type="InterPro" id="IPR000847">
    <property type="entry name" value="LysR_HTH_N"/>
</dbReference>
<dbReference type="OrthoDB" id="8928056at2"/>
<dbReference type="InterPro" id="IPR036390">
    <property type="entry name" value="WH_DNA-bd_sf"/>
</dbReference>
<dbReference type="GO" id="GO:0003700">
    <property type="term" value="F:DNA-binding transcription factor activity"/>
    <property type="evidence" value="ECO:0007669"/>
    <property type="project" value="InterPro"/>
</dbReference>
<feature type="domain" description="HTH lysR-type" evidence="5">
    <location>
        <begin position="1"/>
        <end position="61"/>
    </location>
</feature>
<dbReference type="Gene3D" id="1.10.10.10">
    <property type="entry name" value="Winged helix-like DNA-binding domain superfamily/Winged helix DNA-binding domain"/>
    <property type="match status" value="1"/>
</dbReference>
<keyword evidence="2" id="KW-0805">Transcription regulation</keyword>
<dbReference type="InterPro" id="IPR036388">
    <property type="entry name" value="WH-like_DNA-bd_sf"/>
</dbReference>
<evidence type="ECO:0000313" key="6">
    <source>
        <dbReference type="EMBL" id="TSH95566.1"/>
    </source>
</evidence>
<accession>A0A556ARL7</accession>
<dbReference type="SUPFAM" id="SSF46785">
    <property type="entry name" value="Winged helix' DNA-binding domain"/>
    <property type="match status" value="1"/>
</dbReference>
<dbReference type="PANTHER" id="PTHR30537">
    <property type="entry name" value="HTH-TYPE TRANSCRIPTIONAL REGULATOR"/>
    <property type="match status" value="1"/>
</dbReference>
<evidence type="ECO:0000256" key="2">
    <source>
        <dbReference type="ARBA" id="ARBA00023015"/>
    </source>
</evidence>
<reference evidence="6 7" key="1">
    <citation type="submission" date="2019-07" db="EMBL/GenBank/DDBJ databases">
        <title>Qingshengfaniella alkalisoli gen. nov., sp. nov., isolated from saline soil.</title>
        <authorList>
            <person name="Xu L."/>
            <person name="Huang X.-X."/>
            <person name="Sun J.-Q."/>
        </authorList>
    </citation>
    <scope>NUCLEOTIDE SEQUENCE [LARGE SCALE GENOMIC DNA]</scope>
    <source>
        <strain evidence="6 7">DSM 27279</strain>
    </source>
</reference>
<keyword evidence="4" id="KW-0804">Transcription</keyword>
<dbReference type="Pfam" id="PF00126">
    <property type="entry name" value="HTH_1"/>
    <property type="match status" value="1"/>
</dbReference>
<evidence type="ECO:0000256" key="3">
    <source>
        <dbReference type="ARBA" id="ARBA00023125"/>
    </source>
</evidence>
<evidence type="ECO:0000313" key="7">
    <source>
        <dbReference type="Proteomes" id="UP000318405"/>
    </source>
</evidence>
<dbReference type="EMBL" id="VLTJ01000021">
    <property type="protein sequence ID" value="TSH95566.1"/>
    <property type="molecule type" value="Genomic_DNA"/>
</dbReference>
<dbReference type="Proteomes" id="UP000318405">
    <property type="component" value="Unassembled WGS sequence"/>
</dbReference>
<evidence type="ECO:0000259" key="5">
    <source>
        <dbReference type="PROSITE" id="PS50931"/>
    </source>
</evidence>
<name>A0A556ARL7_9BURK</name>
<proteinExistence type="inferred from homology"/>
<dbReference type="SUPFAM" id="SSF53850">
    <property type="entry name" value="Periplasmic binding protein-like II"/>
    <property type="match status" value="1"/>
</dbReference>
<dbReference type="Gene3D" id="3.40.190.290">
    <property type="match status" value="1"/>
</dbReference>
<dbReference type="RefSeq" id="WP_143948262.1">
    <property type="nucleotide sequence ID" value="NZ_BAABMB010000002.1"/>
</dbReference>
<evidence type="ECO:0000256" key="4">
    <source>
        <dbReference type="ARBA" id="ARBA00023163"/>
    </source>
</evidence>
<dbReference type="PANTHER" id="PTHR30537:SF5">
    <property type="entry name" value="HTH-TYPE TRANSCRIPTIONAL ACTIVATOR TTDR-RELATED"/>
    <property type="match status" value="1"/>
</dbReference>
<protein>
    <submittedName>
        <fullName evidence="6">LysR family transcriptional regulator</fullName>
    </submittedName>
</protein>
<dbReference type="CDD" id="cd08422">
    <property type="entry name" value="PBP2_CrgA_like"/>
    <property type="match status" value="1"/>
</dbReference>
<gene>
    <name evidence="6" type="ORF">FOZ76_10745</name>
</gene>
<organism evidence="6 7">
    <name type="scientific">Verticiella sediminum</name>
    <dbReference type="NCBI Taxonomy" id="1247510"/>
    <lineage>
        <taxon>Bacteria</taxon>
        <taxon>Pseudomonadati</taxon>
        <taxon>Pseudomonadota</taxon>
        <taxon>Betaproteobacteria</taxon>
        <taxon>Burkholderiales</taxon>
        <taxon>Alcaligenaceae</taxon>
        <taxon>Verticiella</taxon>
    </lineage>
</organism>
<evidence type="ECO:0000256" key="1">
    <source>
        <dbReference type="ARBA" id="ARBA00009437"/>
    </source>
</evidence>
<dbReference type="InterPro" id="IPR005119">
    <property type="entry name" value="LysR_subst-bd"/>
</dbReference>
<dbReference type="FunFam" id="1.10.10.10:FF:000001">
    <property type="entry name" value="LysR family transcriptional regulator"/>
    <property type="match status" value="1"/>
</dbReference>
<keyword evidence="7" id="KW-1185">Reference proteome</keyword>
<dbReference type="AlphaFoldDB" id="A0A556ARL7"/>
<keyword evidence="3" id="KW-0238">DNA-binding</keyword>
<dbReference type="Pfam" id="PF03466">
    <property type="entry name" value="LysR_substrate"/>
    <property type="match status" value="1"/>
</dbReference>
<dbReference type="InterPro" id="IPR058163">
    <property type="entry name" value="LysR-type_TF_proteobact-type"/>
</dbReference>
<dbReference type="PROSITE" id="PS50931">
    <property type="entry name" value="HTH_LYSR"/>
    <property type="match status" value="1"/>
</dbReference>
<comment type="similarity">
    <text evidence="1">Belongs to the LysR transcriptional regulatory family.</text>
</comment>
<dbReference type="GO" id="GO:0003677">
    <property type="term" value="F:DNA binding"/>
    <property type="evidence" value="ECO:0007669"/>
    <property type="project" value="UniProtKB-KW"/>
</dbReference>